<evidence type="ECO:0000313" key="3">
    <source>
        <dbReference type="Proteomes" id="UP001300502"/>
    </source>
</evidence>
<evidence type="ECO:0000259" key="1">
    <source>
        <dbReference type="Pfam" id="PF01423"/>
    </source>
</evidence>
<reference evidence="2 3" key="1">
    <citation type="submission" date="2022-07" db="EMBL/GenBank/DDBJ databases">
        <title>Genome-wide signatures of adaptation to extreme environments.</title>
        <authorList>
            <person name="Cho C.H."/>
            <person name="Yoon H.S."/>
        </authorList>
    </citation>
    <scope>NUCLEOTIDE SEQUENCE [LARGE SCALE GENOMIC DNA]</scope>
    <source>
        <strain evidence="2 3">108.79 E11</strain>
    </source>
</reference>
<dbReference type="EMBL" id="JANCYU010000061">
    <property type="protein sequence ID" value="KAK4528188.1"/>
    <property type="molecule type" value="Genomic_DNA"/>
</dbReference>
<dbReference type="SUPFAM" id="SSF50182">
    <property type="entry name" value="Sm-like ribonucleoproteins"/>
    <property type="match status" value="1"/>
</dbReference>
<accession>A0AAV9ILN7</accession>
<name>A0AAV9ILN7_9RHOD</name>
<dbReference type="InterPro" id="IPR010920">
    <property type="entry name" value="LSM_dom_sf"/>
</dbReference>
<feature type="domain" description="Sm" evidence="1">
    <location>
        <begin position="13"/>
        <end position="55"/>
    </location>
</feature>
<organism evidence="2 3">
    <name type="scientific">Galdieria yellowstonensis</name>
    <dbReference type="NCBI Taxonomy" id="3028027"/>
    <lineage>
        <taxon>Eukaryota</taxon>
        <taxon>Rhodophyta</taxon>
        <taxon>Bangiophyceae</taxon>
        <taxon>Galdieriales</taxon>
        <taxon>Galdieriaceae</taxon>
        <taxon>Galdieria</taxon>
    </lineage>
</organism>
<sequence>MRRKCNLEAALVQAQCGKPVEILLRGGKRVRGVLVDMEPDMSVYLTHTHETPDVQSSWTPNVQESVQQSELSDDCSDKTILYIRARRILFFHFLKEVPVVANTERWYRKTMSMTPTRTIRKVSKERK</sequence>
<protein>
    <recommendedName>
        <fullName evidence="1">Sm domain-containing protein</fullName>
    </recommendedName>
</protein>
<evidence type="ECO:0000313" key="2">
    <source>
        <dbReference type="EMBL" id="KAK4528188.1"/>
    </source>
</evidence>
<dbReference type="InterPro" id="IPR001163">
    <property type="entry name" value="Sm_dom_euk/arc"/>
</dbReference>
<gene>
    <name evidence="2" type="ORF">GAYE_SCF53G6123</name>
</gene>
<proteinExistence type="predicted"/>
<dbReference type="Pfam" id="PF01423">
    <property type="entry name" value="LSM"/>
    <property type="match status" value="1"/>
</dbReference>
<dbReference type="Gene3D" id="2.30.30.100">
    <property type="match status" value="1"/>
</dbReference>
<comment type="caution">
    <text evidence="2">The sequence shown here is derived from an EMBL/GenBank/DDBJ whole genome shotgun (WGS) entry which is preliminary data.</text>
</comment>
<dbReference type="AlphaFoldDB" id="A0AAV9ILN7"/>
<dbReference type="Proteomes" id="UP001300502">
    <property type="component" value="Unassembled WGS sequence"/>
</dbReference>
<keyword evidence="3" id="KW-1185">Reference proteome</keyword>